<dbReference type="InterPro" id="IPR001245">
    <property type="entry name" value="Ser-Thr/Tyr_kinase_cat_dom"/>
</dbReference>
<protein>
    <submittedName>
        <fullName evidence="3">Serine-threonine/tyrosine-protein kinase catalytic domain-containing protein</fullName>
    </submittedName>
</protein>
<evidence type="ECO:0000313" key="3">
    <source>
        <dbReference type="WBParaSite" id="nRc.2.0.1.t06410-RA"/>
    </source>
</evidence>
<evidence type="ECO:0000259" key="1">
    <source>
        <dbReference type="Pfam" id="PF07714"/>
    </source>
</evidence>
<proteinExistence type="predicted"/>
<organism evidence="2 3">
    <name type="scientific">Romanomermis culicivorax</name>
    <name type="common">Nematode worm</name>
    <dbReference type="NCBI Taxonomy" id="13658"/>
    <lineage>
        <taxon>Eukaryota</taxon>
        <taxon>Metazoa</taxon>
        <taxon>Ecdysozoa</taxon>
        <taxon>Nematoda</taxon>
        <taxon>Enoplea</taxon>
        <taxon>Dorylaimia</taxon>
        <taxon>Mermithida</taxon>
        <taxon>Mermithoidea</taxon>
        <taxon>Mermithidae</taxon>
        <taxon>Romanomermis</taxon>
    </lineage>
</organism>
<dbReference type="AlphaFoldDB" id="A0A915HX72"/>
<reference evidence="3" key="1">
    <citation type="submission" date="2022-11" db="UniProtKB">
        <authorList>
            <consortium name="WormBaseParasite"/>
        </authorList>
    </citation>
    <scope>IDENTIFICATION</scope>
</reference>
<evidence type="ECO:0000313" key="2">
    <source>
        <dbReference type="Proteomes" id="UP000887565"/>
    </source>
</evidence>
<dbReference type="Proteomes" id="UP000887565">
    <property type="component" value="Unplaced"/>
</dbReference>
<dbReference type="Pfam" id="PF07714">
    <property type="entry name" value="PK_Tyr_Ser-Thr"/>
    <property type="match status" value="1"/>
</dbReference>
<dbReference type="SUPFAM" id="SSF56112">
    <property type="entry name" value="Protein kinase-like (PK-like)"/>
    <property type="match status" value="1"/>
</dbReference>
<sequence>MGRSDCDKLWSAPEILKQEKKVDMQLCDIYSFGIIAHEILNQRGTFYISNNEIMSYYKVTDGPYPSMFNKPEMAHFVINALKDKNRDTIRPSFISDPNEEPVMLILREMLYSQFDSIPT</sequence>
<accession>A0A915HX72</accession>
<dbReference type="Gene3D" id="1.10.510.10">
    <property type="entry name" value="Transferase(Phosphotransferase) domain 1"/>
    <property type="match status" value="1"/>
</dbReference>
<keyword evidence="2" id="KW-1185">Reference proteome</keyword>
<dbReference type="InterPro" id="IPR011009">
    <property type="entry name" value="Kinase-like_dom_sf"/>
</dbReference>
<dbReference type="WBParaSite" id="nRc.2.0.1.t06410-RA">
    <property type="protein sequence ID" value="nRc.2.0.1.t06410-RA"/>
    <property type="gene ID" value="nRc.2.0.1.g06410"/>
</dbReference>
<feature type="domain" description="Serine-threonine/tyrosine-protein kinase catalytic" evidence="1">
    <location>
        <begin position="9"/>
        <end position="93"/>
    </location>
</feature>
<name>A0A915HX72_ROMCU</name>
<dbReference type="GO" id="GO:0004672">
    <property type="term" value="F:protein kinase activity"/>
    <property type="evidence" value="ECO:0007669"/>
    <property type="project" value="InterPro"/>
</dbReference>